<evidence type="ECO:0000313" key="1">
    <source>
        <dbReference type="EMBL" id="SGY12592.1"/>
    </source>
</evidence>
<organism evidence="1 2">
    <name type="scientific">Microbotryum silenes-dioicae</name>
    <dbReference type="NCBI Taxonomy" id="796604"/>
    <lineage>
        <taxon>Eukaryota</taxon>
        <taxon>Fungi</taxon>
        <taxon>Dikarya</taxon>
        <taxon>Basidiomycota</taxon>
        <taxon>Pucciniomycotina</taxon>
        <taxon>Microbotryomycetes</taxon>
        <taxon>Microbotryales</taxon>
        <taxon>Microbotryaceae</taxon>
        <taxon>Microbotryum</taxon>
    </lineage>
</organism>
<proteinExistence type="predicted"/>
<sequence length="203" mass="22877">MKAYYITDSKFDAAKLKDILAGHHLKPQGDFESSQKQLFDHQCTKLCLFRGADVIEAGLQTDSIQFLTEGEVAEVVQKAKDEHGLERARARALRHMHIQEKPGTTAKQSQRRPHPVTLNSRKNFHTCVDTGADLCSVAPYIPRQLGARIHMYDQVQTFRLGTKGSQSKVNFYCILETAFAGVKKPQRFEVANVYYNVIIVGVL</sequence>
<dbReference type="EMBL" id="FQNC01000011">
    <property type="protein sequence ID" value="SGY12592.1"/>
    <property type="molecule type" value="Genomic_DNA"/>
</dbReference>
<gene>
    <name evidence="1" type="primary">BQ5605_C011g06550</name>
    <name evidence="1" type="ORF">BQ5605_C011G06550</name>
</gene>
<dbReference type="AlphaFoldDB" id="A0A2X0LTU1"/>
<reference evidence="1 2" key="1">
    <citation type="submission" date="2016-11" db="EMBL/GenBank/DDBJ databases">
        <authorList>
            <person name="Jaros S."/>
            <person name="Januszkiewicz K."/>
            <person name="Wedrychowicz H."/>
        </authorList>
    </citation>
    <scope>NUCLEOTIDE SEQUENCE [LARGE SCALE GENOMIC DNA]</scope>
</reference>
<keyword evidence="2" id="KW-1185">Reference proteome</keyword>
<name>A0A2X0LTU1_9BASI</name>
<protein>
    <submittedName>
        <fullName evidence="1">BQ5605_C011g06550 protein</fullName>
    </submittedName>
</protein>
<evidence type="ECO:0000313" key="2">
    <source>
        <dbReference type="Proteomes" id="UP000249464"/>
    </source>
</evidence>
<dbReference type="Proteomes" id="UP000249464">
    <property type="component" value="Unassembled WGS sequence"/>
</dbReference>
<accession>A0A2X0LTU1</accession>